<gene>
    <name evidence="1" type="ORF">PXEA_LOCUS5744</name>
</gene>
<comment type="caution">
    <text evidence="1">The sequence shown here is derived from an EMBL/GenBank/DDBJ whole genome shotgun (WGS) entry which is preliminary data.</text>
</comment>
<accession>A0A3S5FCG1</accession>
<evidence type="ECO:0000313" key="1">
    <source>
        <dbReference type="EMBL" id="VEL12304.1"/>
    </source>
</evidence>
<evidence type="ECO:0000313" key="2">
    <source>
        <dbReference type="Proteomes" id="UP000784294"/>
    </source>
</evidence>
<protein>
    <submittedName>
        <fullName evidence="1">Uncharacterized protein</fullName>
    </submittedName>
</protein>
<keyword evidence="2" id="KW-1185">Reference proteome</keyword>
<name>A0A3S5FCG1_9PLAT</name>
<reference evidence="1" key="1">
    <citation type="submission" date="2018-11" db="EMBL/GenBank/DDBJ databases">
        <authorList>
            <consortium name="Pathogen Informatics"/>
        </authorList>
    </citation>
    <scope>NUCLEOTIDE SEQUENCE</scope>
</reference>
<dbReference type="Proteomes" id="UP000784294">
    <property type="component" value="Unassembled WGS sequence"/>
</dbReference>
<dbReference type="AlphaFoldDB" id="A0A3S5FCG1"/>
<organism evidence="1 2">
    <name type="scientific">Protopolystoma xenopodis</name>
    <dbReference type="NCBI Taxonomy" id="117903"/>
    <lineage>
        <taxon>Eukaryota</taxon>
        <taxon>Metazoa</taxon>
        <taxon>Spiralia</taxon>
        <taxon>Lophotrochozoa</taxon>
        <taxon>Platyhelminthes</taxon>
        <taxon>Monogenea</taxon>
        <taxon>Polyopisthocotylea</taxon>
        <taxon>Polystomatidea</taxon>
        <taxon>Polystomatidae</taxon>
        <taxon>Protopolystoma</taxon>
    </lineage>
</organism>
<proteinExistence type="predicted"/>
<sequence>MSHLERGCDANFAKLQCATNKRHTPAVAQFGLDQQGRGPQTIWETGIYVLVCRLVLPASVFLDYGKERE</sequence>
<dbReference type="EMBL" id="CAAALY010014381">
    <property type="protein sequence ID" value="VEL12304.1"/>
    <property type="molecule type" value="Genomic_DNA"/>
</dbReference>